<dbReference type="Gene3D" id="1.10.287.110">
    <property type="entry name" value="DnaJ domain"/>
    <property type="match status" value="1"/>
</dbReference>
<dbReference type="GO" id="GO:0051082">
    <property type="term" value="F:unfolded protein binding"/>
    <property type="evidence" value="ECO:0007669"/>
    <property type="project" value="InterPro"/>
</dbReference>
<dbReference type="CDD" id="cd06257">
    <property type="entry name" value="DnaJ"/>
    <property type="match status" value="1"/>
</dbReference>
<dbReference type="GO" id="GO:0005524">
    <property type="term" value="F:ATP binding"/>
    <property type="evidence" value="ECO:0007669"/>
    <property type="project" value="InterPro"/>
</dbReference>
<dbReference type="PRINTS" id="PR00625">
    <property type="entry name" value="JDOMAIN"/>
</dbReference>
<name>A0A1Q9DDI6_SYMMI</name>
<dbReference type="Pfam" id="PF00226">
    <property type="entry name" value="DnaJ"/>
    <property type="match status" value="1"/>
</dbReference>
<dbReference type="Pfam" id="PF01556">
    <property type="entry name" value="DnaJ_C"/>
    <property type="match status" value="1"/>
</dbReference>
<evidence type="ECO:0000313" key="10">
    <source>
        <dbReference type="EMBL" id="OLP93229.1"/>
    </source>
</evidence>
<evidence type="ECO:0000256" key="1">
    <source>
        <dbReference type="ARBA" id="ARBA00022723"/>
    </source>
</evidence>
<feature type="region of interest" description="Disordered" evidence="7">
    <location>
        <begin position="622"/>
        <end position="1014"/>
    </location>
</feature>
<dbReference type="OrthoDB" id="10256793at2759"/>
<dbReference type="Gene3D" id="2.10.230.10">
    <property type="entry name" value="Heat shock protein DnaJ, cysteine-rich domain"/>
    <property type="match status" value="1"/>
</dbReference>
<dbReference type="GO" id="GO:0005737">
    <property type="term" value="C:cytoplasm"/>
    <property type="evidence" value="ECO:0007669"/>
    <property type="project" value="TreeGrafter"/>
</dbReference>
<gene>
    <name evidence="10" type="primary">dnaJ</name>
    <name evidence="10" type="ORF">AK812_SmicGene24887</name>
</gene>
<feature type="domain" description="CR-type" evidence="9">
    <location>
        <begin position="317"/>
        <end position="395"/>
    </location>
</feature>
<dbReference type="GO" id="GO:0009408">
    <property type="term" value="P:response to heat"/>
    <property type="evidence" value="ECO:0007669"/>
    <property type="project" value="InterPro"/>
</dbReference>
<keyword evidence="4 6" id="KW-0862">Zinc</keyword>
<feature type="zinc finger region" description="CR-type" evidence="6">
    <location>
        <begin position="317"/>
        <end position="395"/>
    </location>
</feature>
<feature type="region of interest" description="Disordered" evidence="7">
    <location>
        <begin position="540"/>
        <end position="602"/>
    </location>
</feature>
<dbReference type="InterPro" id="IPR036410">
    <property type="entry name" value="HSP_DnaJ_Cys-rich_dom_sf"/>
</dbReference>
<proteinExistence type="inferred from homology"/>
<evidence type="ECO:0000256" key="7">
    <source>
        <dbReference type="SAM" id="MobiDB-lite"/>
    </source>
</evidence>
<dbReference type="CDD" id="cd10719">
    <property type="entry name" value="DnaJ_zf"/>
    <property type="match status" value="1"/>
</dbReference>
<evidence type="ECO:0000256" key="6">
    <source>
        <dbReference type="PROSITE-ProRule" id="PRU00546"/>
    </source>
</evidence>
<dbReference type="FunFam" id="2.10.230.10:FF:000002">
    <property type="entry name" value="Molecular chaperone DnaJ"/>
    <property type="match status" value="1"/>
</dbReference>
<keyword evidence="11" id="KW-1185">Reference proteome</keyword>
<sequence>MVDSGWGNAEDSADGLEVAEPAVLVGGSSASGYAGSPVQQAPAPVHDPEVHVVAARELEPQSYEAGSKSGDREGFGGYGVFSEMPADSEAHQWSGRLEVLRPPESISHEVTQRPHNLAHAQPVDSEASRLPYGVLAGQAMASRLAPWLRRGHGFHRLQPGPRSFGAFRASRALSAARDAYTVMGLDRRASQQEIKERFRVLAKQYHPDLNTGDRTASLKMAELTSAYDTLMDPKKRAALDQATAGTSAGAGPGSSYTGGFPYDDSDGWVSPSQMFSEFSDLFGRNSQFRPNMDASAAQRGEDVSTGLDVSFLEAAQGCEKVVSLRLKQVCQDCHGTGAREGTTWSKCRVCRGTGVLRQEKGIFSMGLPCQRCRGSGMVLDHPCRTCRGESTVMMTRDIRINVPAGVRNLMELRVPGAGHAGSRGGKAGHLFVQVKVLPHERFRQVDDDVHLDVRLTLREALLGAEVSIPNLEGSTERLIIQAPAQPGTTKVLRGRGPPKPGNQGRGHLVLHFLLHLPRSLSPRQVELIEEFDSLAEVRSAAGRGSPRTPKSSARAHLSSSALASRESSRASQGGLLRGEDSGNDGHRAWSEQGESDAKDLDVIAKTRQRVREVRERERLERLREEEEKEQRKKDAQAQHEERLRRQEHEKRQRLLERRVEQESKMAKEAEEKRHDQERRRQQEERAKSLQRQMQARIKAEKELAAKEKRELEQHEKEQRRRTEEEAAKRAAEATEAAKRRLAERKKQQDKLRKDEEEASQRTESRESSRNPRDLSAQAAPRPRGDSVEAVARRRAEERVRHRSQERRKEEERIRAREALQKCEVEEELRRAKEELEERRRSAALRAASRSRREKETEERLRQERDEQTAATKERRLLYRNPKAIAELKASEPQMPLTSEQRRSHSRRRQAEQEKLQRYAEGLPVEDSGRPPPLPGAAGAAGAGRRGSRPKAERSNGNANRLSPSSSLTEQTGCSETESVLEPLEEPSDEHGEPKSEPFWPGPTAEDQSKALPEPPVSVTQLEAQEANDVVTPVAELPLTGLPVGKVSGQEGREVKEDVLEVSQVPEELAQEPVEEPLEPDELEEVEVESNLSISLHIRAFRFFGACILRQIMKALWFTSLGGSKLCVLTEKFHLLVPWMQRPGNDMIIRSSVGLCIFCMASGHSGHTQHPSSLHKQAMTVDPDGDLSTGPVKQLMRNEIPDASSLSEIENGQARAAQEAEMLEAEGIPINAADLAYRAMDLAMGTTGMSDEDYPFACLCNAEGMCEGDPASTSCKMRQGQPNAASGMPWRQALVVPLLMLLFQLPRE</sequence>
<evidence type="ECO:0000256" key="2">
    <source>
        <dbReference type="ARBA" id="ARBA00022737"/>
    </source>
</evidence>
<dbReference type="Gene3D" id="2.60.260.20">
    <property type="entry name" value="Urease metallochaperone UreE, N-terminal domain"/>
    <property type="match status" value="2"/>
</dbReference>
<dbReference type="Proteomes" id="UP000186817">
    <property type="component" value="Unassembled WGS sequence"/>
</dbReference>
<accession>A0A1Q9DDI6</accession>
<dbReference type="GO" id="GO:0008270">
    <property type="term" value="F:zinc ion binding"/>
    <property type="evidence" value="ECO:0007669"/>
    <property type="project" value="UniProtKB-KW"/>
</dbReference>
<dbReference type="PANTHER" id="PTHR43096">
    <property type="entry name" value="DNAJ HOMOLOG 1, MITOCHONDRIAL-RELATED"/>
    <property type="match status" value="1"/>
</dbReference>
<feature type="domain" description="J" evidence="8">
    <location>
        <begin position="178"/>
        <end position="243"/>
    </location>
</feature>
<dbReference type="EMBL" id="LSRX01000589">
    <property type="protein sequence ID" value="OLP93229.1"/>
    <property type="molecule type" value="Genomic_DNA"/>
</dbReference>
<feature type="region of interest" description="Disordered" evidence="7">
    <location>
        <begin position="484"/>
        <end position="505"/>
    </location>
</feature>
<dbReference type="PANTHER" id="PTHR43096:SF52">
    <property type="entry name" value="DNAJ HOMOLOG 1, MITOCHONDRIAL-RELATED"/>
    <property type="match status" value="1"/>
</dbReference>
<comment type="caution">
    <text evidence="10">The sequence shown here is derived from an EMBL/GenBank/DDBJ whole genome shotgun (WGS) entry which is preliminary data.</text>
</comment>
<evidence type="ECO:0000313" key="11">
    <source>
        <dbReference type="Proteomes" id="UP000186817"/>
    </source>
</evidence>
<dbReference type="PROSITE" id="PS51188">
    <property type="entry name" value="ZF_CR"/>
    <property type="match status" value="1"/>
</dbReference>
<dbReference type="SUPFAM" id="SSF49493">
    <property type="entry name" value="HSP40/DnaJ peptide-binding domain"/>
    <property type="match status" value="2"/>
</dbReference>
<feature type="compositionally biased region" description="Basic and acidic residues" evidence="7">
    <location>
        <begin position="577"/>
        <end position="602"/>
    </location>
</feature>
<dbReference type="InterPro" id="IPR002939">
    <property type="entry name" value="DnaJ_C"/>
</dbReference>
<feature type="compositionally biased region" description="Basic and acidic residues" evidence="7">
    <location>
        <begin position="908"/>
        <end position="917"/>
    </location>
</feature>
<dbReference type="InterPro" id="IPR001623">
    <property type="entry name" value="DnaJ_domain"/>
</dbReference>
<dbReference type="SUPFAM" id="SSF57938">
    <property type="entry name" value="DnaJ/Hsp40 cysteine-rich domain"/>
    <property type="match status" value="1"/>
</dbReference>
<keyword evidence="3 6" id="KW-0863">Zinc-finger</keyword>
<feature type="compositionally biased region" description="Basic and acidic residues" evidence="7">
    <location>
        <begin position="697"/>
        <end position="772"/>
    </location>
</feature>
<keyword evidence="1 6" id="KW-0479">Metal-binding</keyword>
<dbReference type="SUPFAM" id="SSF46565">
    <property type="entry name" value="Chaperone J-domain"/>
    <property type="match status" value="1"/>
</dbReference>
<dbReference type="SMART" id="SM00271">
    <property type="entry name" value="DnaJ"/>
    <property type="match status" value="1"/>
</dbReference>
<evidence type="ECO:0000256" key="4">
    <source>
        <dbReference type="ARBA" id="ARBA00022833"/>
    </source>
</evidence>
<dbReference type="InterPro" id="IPR036869">
    <property type="entry name" value="J_dom_sf"/>
</dbReference>
<dbReference type="InterPro" id="IPR001305">
    <property type="entry name" value="HSP_DnaJ_Cys-rich_dom"/>
</dbReference>
<feature type="compositionally biased region" description="Polar residues" evidence="7">
    <location>
        <begin position="954"/>
        <end position="977"/>
    </location>
</feature>
<protein>
    <submittedName>
        <fullName evidence="10">Chaperone protein DnaJ</fullName>
    </submittedName>
</protein>
<feature type="compositionally biased region" description="Basic and acidic residues" evidence="7">
    <location>
        <begin position="850"/>
        <end position="876"/>
    </location>
</feature>
<keyword evidence="2" id="KW-0677">Repeat</keyword>
<dbReference type="Pfam" id="PF00684">
    <property type="entry name" value="DnaJ_CXXCXGXG"/>
    <property type="match status" value="1"/>
</dbReference>
<evidence type="ECO:0000259" key="8">
    <source>
        <dbReference type="PROSITE" id="PS50076"/>
    </source>
</evidence>
<reference evidence="10 11" key="1">
    <citation type="submission" date="2016-02" db="EMBL/GenBank/DDBJ databases">
        <title>Genome analysis of coral dinoflagellate symbionts highlights evolutionary adaptations to a symbiotic lifestyle.</title>
        <authorList>
            <person name="Aranda M."/>
            <person name="Li Y."/>
            <person name="Liew Y.J."/>
            <person name="Baumgarten S."/>
            <person name="Simakov O."/>
            <person name="Wilson M."/>
            <person name="Piel J."/>
            <person name="Ashoor H."/>
            <person name="Bougouffa S."/>
            <person name="Bajic V.B."/>
            <person name="Ryu T."/>
            <person name="Ravasi T."/>
            <person name="Bayer T."/>
            <person name="Micklem G."/>
            <person name="Kim H."/>
            <person name="Bhak J."/>
            <person name="Lajeunesse T.C."/>
            <person name="Voolstra C.R."/>
        </authorList>
    </citation>
    <scope>NUCLEOTIDE SEQUENCE [LARGE SCALE GENOMIC DNA]</scope>
    <source>
        <strain evidence="10 11">CCMP2467</strain>
    </source>
</reference>
<dbReference type="GO" id="GO:0042026">
    <property type="term" value="P:protein refolding"/>
    <property type="evidence" value="ECO:0007669"/>
    <property type="project" value="TreeGrafter"/>
</dbReference>
<feature type="compositionally biased region" description="Basic and acidic residues" evidence="7">
    <location>
        <begin position="782"/>
        <end position="799"/>
    </location>
</feature>
<keyword evidence="5" id="KW-0143">Chaperone</keyword>
<organism evidence="10 11">
    <name type="scientific">Symbiodinium microadriaticum</name>
    <name type="common">Dinoflagellate</name>
    <name type="synonym">Zooxanthella microadriatica</name>
    <dbReference type="NCBI Taxonomy" id="2951"/>
    <lineage>
        <taxon>Eukaryota</taxon>
        <taxon>Sar</taxon>
        <taxon>Alveolata</taxon>
        <taxon>Dinophyceae</taxon>
        <taxon>Suessiales</taxon>
        <taxon>Symbiodiniaceae</taxon>
        <taxon>Symbiodinium</taxon>
    </lineage>
</organism>
<feature type="compositionally biased region" description="Basic and acidic residues" evidence="7">
    <location>
        <begin position="622"/>
        <end position="687"/>
    </location>
</feature>
<dbReference type="HAMAP" id="MF_01152">
    <property type="entry name" value="DnaJ"/>
    <property type="match status" value="1"/>
</dbReference>
<feature type="compositionally biased region" description="Low complexity" evidence="7">
    <location>
        <begin position="551"/>
        <end position="571"/>
    </location>
</feature>
<dbReference type="InterPro" id="IPR012724">
    <property type="entry name" value="DnaJ"/>
</dbReference>
<feature type="compositionally biased region" description="Basic and acidic residues" evidence="7">
    <location>
        <begin position="806"/>
        <end position="840"/>
    </location>
</feature>
<dbReference type="CDD" id="cd10747">
    <property type="entry name" value="DnaJ_C"/>
    <property type="match status" value="1"/>
</dbReference>
<evidence type="ECO:0000259" key="9">
    <source>
        <dbReference type="PROSITE" id="PS51188"/>
    </source>
</evidence>
<dbReference type="PROSITE" id="PS50076">
    <property type="entry name" value="DNAJ_2"/>
    <property type="match status" value="1"/>
</dbReference>
<dbReference type="InterPro" id="IPR008971">
    <property type="entry name" value="HSP40/DnaJ_pept-bd"/>
</dbReference>
<dbReference type="GO" id="GO:0031072">
    <property type="term" value="F:heat shock protein binding"/>
    <property type="evidence" value="ECO:0007669"/>
    <property type="project" value="InterPro"/>
</dbReference>
<evidence type="ECO:0000256" key="3">
    <source>
        <dbReference type="ARBA" id="ARBA00022771"/>
    </source>
</evidence>
<evidence type="ECO:0000256" key="5">
    <source>
        <dbReference type="ARBA" id="ARBA00023186"/>
    </source>
</evidence>